<sequence length="196" mass="22474">MNENIFNINKRIREMNLGHGGESPLPLKLMNLKKGLPDITAQVFFQGTIFEMNLFSDVFSAGNTKYAVLFLLNYDFTQQSRKDLLQIHQNYSKLVEYSAVPIVVTHDRPNVHYAYGTPGFTSESLNFEPSFILASDSTDRLISTLFGAIDFDTYNIKRSVHIIDNQYNLILSHHIPSHKTFLPMKLIFDTINHDTK</sequence>
<name>A0A1X0RE05_RHIZD</name>
<dbReference type="AlphaFoldDB" id="A0A1X0RE05"/>
<proteinExistence type="predicted"/>
<dbReference type="Gene3D" id="3.40.30.10">
    <property type="entry name" value="Glutaredoxin"/>
    <property type="match status" value="1"/>
</dbReference>
<dbReference type="SUPFAM" id="SSF52833">
    <property type="entry name" value="Thioredoxin-like"/>
    <property type="match status" value="1"/>
</dbReference>
<evidence type="ECO:0008006" key="2">
    <source>
        <dbReference type="Google" id="ProtNLM"/>
    </source>
</evidence>
<evidence type="ECO:0000313" key="1">
    <source>
        <dbReference type="EMBL" id="ORE10257.1"/>
    </source>
</evidence>
<dbReference type="VEuPathDB" id="FungiDB:BCV72DRAFT_221795"/>
<gene>
    <name evidence="1" type="ORF">BCV72DRAFT_221795</name>
</gene>
<dbReference type="InterPro" id="IPR036249">
    <property type="entry name" value="Thioredoxin-like_sf"/>
</dbReference>
<dbReference type="OrthoDB" id="2246662at2759"/>
<dbReference type="Proteomes" id="UP000242414">
    <property type="component" value="Unassembled WGS sequence"/>
</dbReference>
<organism evidence="1">
    <name type="scientific">Rhizopus microsporus var. microsporus</name>
    <dbReference type="NCBI Taxonomy" id="86635"/>
    <lineage>
        <taxon>Eukaryota</taxon>
        <taxon>Fungi</taxon>
        <taxon>Fungi incertae sedis</taxon>
        <taxon>Mucoromycota</taxon>
        <taxon>Mucoromycotina</taxon>
        <taxon>Mucoromycetes</taxon>
        <taxon>Mucorales</taxon>
        <taxon>Mucorineae</taxon>
        <taxon>Rhizopodaceae</taxon>
        <taxon>Rhizopus</taxon>
    </lineage>
</organism>
<accession>A0A1X0RE05</accession>
<reference evidence="1" key="1">
    <citation type="journal article" date="2016" name="Proc. Natl. Acad. Sci. U.S.A.">
        <title>Lipid metabolic changes in an early divergent fungus govern the establishment of a mutualistic symbiosis with endobacteria.</title>
        <authorList>
            <person name="Lastovetsky O.A."/>
            <person name="Gaspar M.L."/>
            <person name="Mondo S.J."/>
            <person name="LaButti K.M."/>
            <person name="Sandor L."/>
            <person name="Grigoriev I.V."/>
            <person name="Henry S.A."/>
            <person name="Pawlowska T.E."/>
        </authorList>
    </citation>
    <scope>NUCLEOTIDE SEQUENCE [LARGE SCALE GENOMIC DNA]</scope>
    <source>
        <strain evidence="1">ATCC 52814</strain>
    </source>
</reference>
<dbReference type="EMBL" id="KV921867">
    <property type="protein sequence ID" value="ORE10257.1"/>
    <property type="molecule type" value="Genomic_DNA"/>
</dbReference>
<protein>
    <recommendedName>
        <fullName evidence="2">Alkyl hydroperoxide reductase subunit C/ Thiol specific antioxidant domain-containing protein</fullName>
    </recommendedName>
</protein>